<dbReference type="RefSeq" id="WP_269444268.1">
    <property type="nucleotide sequence ID" value="NZ_CP097463.1"/>
</dbReference>
<reference evidence="3" key="1">
    <citation type="submission" date="2022-05" db="EMBL/GenBank/DDBJ databases">
        <title>Jatrophihabitans sp. SB3-54 whole genome sequence.</title>
        <authorList>
            <person name="Suh M.K."/>
            <person name="Eom M.K."/>
            <person name="Kim J.S."/>
            <person name="Kim H.S."/>
            <person name="Do H.E."/>
            <person name="Shin Y.K."/>
            <person name="Lee J.-S."/>
        </authorList>
    </citation>
    <scope>NUCLEOTIDE SEQUENCE</scope>
    <source>
        <strain evidence="3">SB3-54</strain>
    </source>
</reference>
<dbReference type="Proteomes" id="UP001164693">
    <property type="component" value="Chromosome"/>
</dbReference>
<proteinExistence type="predicted"/>
<dbReference type="Pfam" id="PF13699">
    <property type="entry name" value="eCIS_core"/>
    <property type="match status" value="1"/>
</dbReference>
<gene>
    <name evidence="3" type="ORF">M6B22_02875</name>
</gene>
<keyword evidence="4" id="KW-1185">Reference proteome</keyword>
<sequence>MSTHRLLRAPASTTPVPAGDADELLQAVEAEVTDQLAVPVQGVALRRAAKGGDDPLGGTAAEPSVVAALQRQSGQGEPLPPEIAERFEQQYGFDFGNVRVHSDPAAATLADQVQARAFTHGNDIYFAAGAFDPGAPDGQRLIGHELAHVVQQKGGVALDTDAGVQRSVLRRDPPTATATAPTTTTPSTEAPTTAPLTTAPPTTAPPTSASATPVAQSDVERFTALVAGAAPADAGEAKQRLIELRAIVTALSEPQRRTLWSDDALMAKARVYLGGVEFMGLVAALGMAHQGSVAHKSGTEVDTVIRTCLGTGPLKPFIEAAVGKGRQAEGFVAILDNANWARVYESEFPSEPVGSEEELETNAFTSTTQSDSPIVLNADRGNPGTAIHEGMHRYQDDAVLNSYGSEFNEALTEYFTRKVTEHPDVAIDRDNYEDNLDWLTDAFVPMLGAGAELLLAAAYYSGTVAPLKQAFVDFRKAEHGETGEEAEEAWTELLEDVQSEDWDDAKDACKP</sequence>
<dbReference type="InterPro" id="IPR025295">
    <property type="entry name" value="eCIS_core_dom"/>
</dbReference>
<feature type="domain" description="eCIS core" evidence="2">
    <location>
        <begin position="78"/>
        <end position="155"/>
    </location>
</feature>
<protein>
    <submittedName>
        <fullName evidence="3">DUF4157 domain-containing protein</fullName>
    </submittedName>
</protein>
<dbReference type="EMBL" id="CP097463">
    <property type="protein sequence ID" value="WAX57721.1"/>
    <property type="molecule type" value="Genomic_DNA"/>
</dbReference>
<evidence type="ECO:0000313" key="4">
    <source>
        <dbReference type="Proteomes" id="UP001164693"/>
    </source>
</evidence>
<organism evidence="3 4">
    <name type="scientific">Jatrophihabitans cynanchi</name>
    <dbReference type="NCBI Taxonomy" id="2944128"/>
    <lineage>
        <taxon>Bacteria</taxon>
        <taxon>Bacillati</taxon>
        <taxon>Actinomycetota</taxon>
        <taxon>Actinomycetes</taxon>
        <taxon>Jatrophihabitantales</taxon>
        <taxon>Jatrophihabitantaceae</taxon>
        <taxon>Jatrophihabitans</taxon>
    </lineage>
</organism>
<evidence type="ECO:0000259" key="2">
    <source>
        <dbReference type="Pfam" id="PF13699"/>
    </source>
</evidence>
<feature type="compositionally biased region" description="Low complexity" evidence="1">
    <location>
        <begin position="174"/>
        <end position="213"/>
    </location>
</feature>
<evidence type="ECO:0000256" key="1">
    <source>
        <dbReference type="SAM" id="MobiDB-lite"/>
    </source>
</evidence>
<accession>A0ABY7K339</accession>
<feature type="region of interest" description="Disordered" evidence="1">
    <location>
        <begin position="161"/>
        <end position="215"/>
    </location>
</feature>
<name>A0ABY7K339_9ACTN</name>
<evidence type="ECO:0000313" key="3">
    <source>
        <dbReference type="EMBL" id="WAX57721.1"/>
    </source>
</evidence>